<dbReference type="AlphaFoldDB" id="W7HL68"/>
<sequence>MSSMASLNGLPFDVKFTLLDTLTAVDYDSFLSLAIVSRDFHGIFRKYKRQLLNNADYHDAGKYWQESFLIACLPEIVGDPTNPAEIAYSEIREIEDSYISAMGTPTPAHNLELWYNRRVWEGGKEMKQRITTNHRAIRKLCDQFVKRAMYPRFIVARKGSRSKEEHLSTNRPATATERRRITRGFYRLWLLTQLFYSSRSESSTMGENDLSMRYVPMWDFWDLNVIQMLLSYISTELKPMFMHLWDNSLWWYALAFNLPARGETVPGQYKAPIFPVSP</sequence>
<gene>
    <name evidence="1" type="ORF">DRE_07354</name>
</gene>
<dbReference type="OrthoDB" id="5427059at2759"/>
<protein>
    <recommendedName>
        <fullName evidence="3">F-box domain-containing protein</fullName>
    </recommendedName>
</protein>
<accession>W7HL68</accession>
<evidence type="ECO:0000313" key="1">
    <source>
        <dbReference type="EMBL" id="EWC43789.1"/>
    </source>
</evidence>
<name>W7HL68_9PEZI</name>
<dbReference type="Proteomes" id="UP000024837">
    <property type="component" value="Unassembled WGS sequence"/>
</dbReference>
<proteinExistence type="predicted"/>
<reference evidence="1 2" key="1">
    <citation type="submission" date="2013-05" db="EMBL/GenBank/DDBJ databases">
        <title>Drechslerella stenobrocha genome reveals carnivorous origination and mechanical trapping mechanism of predatory fungi.</title>
        <authorList>
            <person name="Liu X."/>
            <person name="Zhang W."/>
            <person name="Liu K."/>
        </authorList>
    </citation>
    <scope>NUCLEOTIDE SEQUENCE [LARGE SCALE GENOMIC DNA]</scope>
    <source>
        <strain evidence="1 2">248</strain>
    </source>
</reference>
<dbReference type="HOGENOM" id="CLU_1001242_0_0_1"/>
<evidence type="ECO:0000313" key="2">
    <source>
        <dbReference type="Proteomes" id="UP000024837"/>
    </source>
</evidence>
<dbReference type="EMBL" id="KI966452">
    <property type="protein sequence ID" value="EWC43789.1"/>
    <property type="molecule type" value="Genomic_DNA"/>
</dbReference>
<keyword evidence="2" id="KW-1185">Reference proteome</keyword>
<organism evidence="1 2">
    <name type="scientific">Drechslerella stenobrocha 248</name>
    <dbReference type="NCBI Taxonomy" id="1043628"/>
    <lineage>
        <taxon>Eukaryota</taxon>
        <taxon>Fungi</taxon>
        <taxon>Dikarya</taxon>
        <taxon>Ascomycota</taxon>
        <taxon>Pezizomycotina</taxon>
        <taxon>Orbiliomycetes</taxon>
        <taxon>Orbiliales</taxon>
        <taxon>Orbiliaceae</taxon>
        <taxon>Drechslerella</taxon>
    </lineage>
</organism>
<evidence type="ECO:0008006" key="3">
    <source>
        <dbReference type="Google" id="ProtNLM"/>
    </source>
</evidence>